<dbReference type="InterPro" id="IPR050631">
    <property type="entry name" value="PheA/TfdB_FAD_monoxygenase"/>
</dbReference>
<evidence type="ECO:0000256" key="1">
    <source>
        <dbReference type="ARBA" id="ARBA00023002"/>
    </source>
</evidence>
<dbReference type="Pfam" id="PF01494">
    <property type="entry name" value="FAD_binding_3"/>
    <property type="match status" value="1"/>
</dbReference>
<evidence type="ECO:0000313" key="5">
    <source>
        <dbReference type="Proteomes" id="UP000254925"/>
    </source>
</evidence>
<sequence length="403" mass="44845">MKIACIGAGPAGLYFSILMKLRDPGTEITIFERNPAGVTHGWGVVFWDDLVADLRANDPVSANTILDASFCWIDQVVEVKGGSPARGGGTGYGIGRQTLLDILRRRATDLGVAIRYEHEITGPSQVPDADVVVAADGVGSHLRRLHEDTFEPHIEPGRNKYVWLGTSRVFEAFTFGLVPTEAGWIWFHAYGYSPTMSTFIVECSPQTWQGLGFDRMPGDESLRALEHLFADYLGGHRLLSQSGTEEPLPWLNFRNLTNRKWHAGNVVLLGDAAHTAHFSIGSGTRLAMQDAIALADSLHRTKSIPAALAAYESERQFAMLRPQREARLSAAWFENIARYATLDGPQLFALLLDRRSRLIPHVPPRLYYALHRAKRIPLVRMLYRWAAMGVEQVSGLPRRLLHS</sequence>
<dbReference type="InterPro" id="IPR036188">
    <property type="entry name" value="FAD/NAD-bd_sf"/>
</dbReference>
<feature type="domain" description="FAD-binding" evidence="3">
    <location>
        <begin position="112"/>
        <end position="316"/>
    </location>
</feature>
<dbReference type="InterPro" id="IPR002938">
    <property type="entry name" value="FAD-bd"/>
</dbReference>
<dbReference type="PANTHER" id="PTHR43476:SF4">
    <property type="entry name" value="BLR0106 PROTEIN"/>
    <property type="match status" value="1"/>
</dbReference>
<keyword evidence="5" id="KW-1185">Reference proteome</keyword>
<name>A0A370HII3_9HYPH</name>
<dbReference type="OrthoDB" id="9804454at2"/>
<dbReference type="PANTHER" id="PTHR43476">
    <property type="entry name" value="3-(3-HYDROXY-PHENYL)PROPIONATE/3-HYDROXYCINNAMIC ACID HYDROXYLASE"/>
    <property type="match status" value="1"/>
</dbReference>
<dbReference type="RefSeq" id="WP_114771149.1">
    <property type="nucleotide sequence ID" value="NZ_QQBB01000006.1"/>
</dbReference>
<dbReference type="Proteomes" id="UP000254925">
    <property type="component" value="Unassembled WGS sequence"/>
</dbReference>
<accession>A0A370HII3</accession>
<comment type="caution">
    <text evidence="4">The sequence shown here is derived from an EMBL/GenBank/DDBJ whole genome shotgun (WGS) entry which is preliminary data.</text>
</comment>
<dbReference type="PRINTS" id="PR00420">
    <property type="entry name" value="RNGMNOXGNASE"/>
</dbReference>
<organism evidence="4 5">
    <name type="scientific">Microvirga subterranea</name>
    <dbReference type="NCBI Taxonomy" id="186651"/>
    <lineage>
        <taxon>Bacteria</taxon>
        <taxon>Pseudomonadati</taxon>
        <taxon>Pseudomonadota</taxon>
        <taxon>Alphaproteobacteria</taxon>
        <taxon>Hyphomicrobiales</taxon>
        <taxon>Methylobacteriaceae</taxon>
        <taxon>Microvirga</taxon>
    </lineage>
</organism>
<dbReference type="EMBL" id="QQBB01000006">
    <property type="protein sequence ID" value="RDI57924.1"/>
    <property type="molecule type" value="Genomic_DNA"/>
</dbReference>
<dbReference type="GO" id="GO:0016491">
    <property type="term" value="F:oxidoreductase activity"/>
    <property type="evidence" value="ECO:0007669"/>
    <property type="project" value="UniProtKB-KW"/>
</dbReference>
<protein>
    <submittedName>
        <fullName evidence="4">2-polyprenyl-6-methoxyphenol hydroxylase-like FAD-dependent oxidoreductase</fullName>
    </submittedName>
</protein>
<dbReference type="GO" id="GO:0071949">
    <property type="term" value="F:FAD binding"/>
    <property type="evidence" value="ECO:0007669"/>
    <property type="project" value="InterPro"/>
</dbReference>
<dbReference type="Gene3D" id="3.50.50.60">
    <property type="entry name" value="FAD/NAD(P)-binding domain"/>
    <property type="match status" value="1"/>
</dbReference>
<dbReference type="AlphaFoldDB" id="A0A370HII3"/>
<reference evidence="4 5" key="1">
    <citation type="submission" date="2018-07" db="EMBL/GenBank/DDBJ databases">
        <title>Genomic Encyclopedia of Type Strains, Phase IV (KMG-IV): sequencing the most valuable type-strain genomes for metagenomic binning, comparative biology and taxonomic classification.</title>
        <authorList>
            <person name="Goeker M."/>
        </authorList>
    </citation>
    <scope>NUCLEOTIDE SEQUENCE [LARGE SCALE GENOMIC DNA]</scope>
    <source>
        <strain evidence="4 5">DSM 14364</strain>
    </source>
</reference>
<keyword evidence="1" id="KW-0560">Oxidoreductase</keyword>
<proteinExistence type="predicted"/>
<evidence type="ECO:0000256" key="2">
    <source>
        <dbReference type="ARBA" id="ARBA00023027"/>
    </source>
</evidence>
<dbReference type="Gene3D" id="3.30.9.20">
    <property type="match status" value="1"/>
</dbReference>
<gene>
    <name evidence="4" type="ORF">DES45_106238</name>
</gene>
<dbReference type="SUPFAM" id="SSF51905">
    <property type="entry name" value="FAD/NAD(P)-binding domain"/>
    <property type="match status" value="1"/>
</dbReference>
<evidence type="ECO:0000313" key="4">
    <source>
        <dbReference type="EMBL" id="RDI57924.1"/>
    </source>
</evidence>
<keyword evidence="2" id="KW-0520">NAD</keyword>
<evidence type="ECO:0000259" key="3">
    <source>
        <dbReference type="Pfam" id="PF01494"/>
    </source>
</evidence>